<reference evidence="1" key="2">
    <citation type="journal article" date="2015" name="Data Brief">
        <title>Shoot transcriptome of the giant reed, Arundo donax.</title>
        <authorList>
            <person name="Barrero R.A."/>
            <person name="Guerrero F.D."/>
            <person name="Moolhuijzen P."/>
            <person name="Goolsby J.A."/>
            <person name="Tidwell J."/>
            <person name="Bellgard S.E."/>
            <person name="Bellgard M.I."/>
        </authorList>
    </citation>
    <scope>NUCLEOTIDE SEQUENCE</scope>
    <source>
        <tissue evidence="1">Shoot tissue taken approximately 20 cm above the soil surface</tissue>
    </source>
</reference>
<sequence>MSSLLAMHTGL</sequence>
<evidence type="ECO:0000313" key="1">
    <source>
        <dbReference type="EMBL" id="JAD32669.1"/>
    </source>
</evidence>
<name>A0A0A8YZV1_ARUDO</name>
<accession>A0A0A8YZV1</accession>
<proteinExistence type="predicted"/>
<organism evidence="1">
    <name type="scientific">Arundo donax</name>
    <name type="common">Giant reed</name>
    <name type="synonym">Donax arundinaceus</name>
    <dbReference type="NCBI Taxonomy" id="35708"/>
    <lineage>
        <taxon>Eukaryota</taxon>
        <taxon>Viridiplantae</taxon>
        <taxon>Streptophyta</taxon>
        <taxon>Embryophyta</taxon>
        <taxon>Tracheophyta</taxon>
        <taxon>Spermatophyta</taxon>
        <taxon>Magnoliopsida</taxon>
        <taxon>Liliopsida</taxon>
        <taxon>Poales</taxon>
        <taxon>Poaceae</taxon>
        <taxon>PACMAD clade</taxon>
        <taxon>Arundinoideae</taxon>
        <taxon>Arundineae</taxon>
        <taxon>Arundo</taxon>
    </lineage>
</organism>
<reference evidence="1" key="1">
    <citation type="submission" date="2014-09" db="EMBL/GenBank/DDBJ databases">
        <authorList>
            <person name="Magalhaes I.L.F."/>
            <person name="Oliveira U."/>
            <person name="Santos F.R."/>
            <person name="Vidigal T.H.D.A."/>
            <person name="Brescovit A.D."/>
            <person name="Santos A.J."/>
        </authorList>
    </citation>
    <scope>NUCLEOTIDE SEQUENCE</scope>
    <source>
        <tissue evidence="1">Shoot tissue taken approximately 20 cm above the soil surface</tissue>
    </source>
</reference>
<dbReference type="EMBL" id="GBRH01265226">
    <property type="protein sequence ID" value="JAD32669.1"/>
    <property type="molecule type" value="Transcribed_RNA"/>
</dbReference>
<protein>
    <submittedName>
        <fullName evidence="1">Uncharacterized protein</fullName>
    </submittedName>
</protein>